<reference evidence="14 15" key="1">
    <citation type="journal article" date="2018" name="J. Allergy Clin. Immunol.">
        <title>High-quality assembly of Dermatophagoides pteronyssinus genome and transcriptome reveals a wide range of novel allergens.</title>
        <authorList>
            <person name="Liu X.Y."/>
            <person name="Yang K.Y."/>
            <person name="Wang M.Q."/>
            <person name="Kwok J.S."/>
            <person name="Zeng X."/>
            <person name="Yang Z."/>
            <person name="Xiao X.J."/>
            <person name="Lau C.P."/>
            <person name="Li Y."/>
            <person name="Huang Z.M."/>
            <person name="Ba J.G."/>
            <person name="Yim A.K."/>
            <person name="Ouyang C.Y."/>
            <person name="Ngai S.M."/>
            <person name="Chan T.F."/>
            <person name="Leung E.L."/>
            <person name="Liu L."/>
            <person name="Liu Z.G."/>
            <person name="Tsui S.K."/>
        </authorList>
    </citation>
    <scope>NUCLEOTIDE SEQUENCE [LARGE SCALE GENOMIC DNA]</scope>
    <source>
        <strain evidence="14">Derp</strain>
    </source>
</reference>
<dbReference type="PANTHER" id="PTHR42643">
    <property type="entry name" value="IONOTROPIC RECEPTOR 20A-RELATED"/>
    <property type="match status" value="1"/>
</dbReference>
<evidence type="ECO:0000256" key="6">
    <source>
        <dbReference type="ARBA" id="ARBA00023065"/>
    </source>
</evidence>
<dbReference type="SUPFAM" id="SSF53850">
    <property type="entry name" value="Periplasmic binding protein-like II"/>
    <property type="match status" value="1"/>
</dbReference>
<sequence length="422" mass="49247">MKSLILNRTLTIAYTNALPYSKIDNNHQTGIEYELLKTLSEIFQFKMIFIDCKDDYGIRQPDGNWTGIMGKIFNNEANIGIGGIVVTFNRISAIKFLYPHWLDSLTFGTTIPHNHVPLDIYFQPFTPIVWLCLFISLILFPVLNLYQQYEQNNNYAFNLLWINLSLLLRQPYYSRIRLTLSQKITIITWMLSLIILTNIYSSYLCARFAIKNYNVIDTCDKLADACDNNEIIPLLEEKTVVFSLFKTDSSIRSIRSVAQKLRGISHRSEGEQLITVQKHKEQYALISSFERIQTSQLLFGSESFYLPPASSESSFFPLLVGFPIQLPDDFIQPFEIWIMRITSSGLMECWKNRITMTIRESFIERRNTKQFDSSMKTNIDEGFNLSHFDRLANIFLSFILISIIIFIIELLFYRFKILYKLL</sequence>
<keyword evidence="5 12" id="KW-1133">Transmembrane helix</keyword>
<dbReference type="InterPro" id="IPR019594">
    <property type="entry name" value="Glu/Gly-bd"/>
</dbReference>
<accession>A0ABQ8JJJ8</accession>
<dbReference type="InterPro" id="IPR052192">
    <property type="entry name" value="Insect_Ionotropic_Sensory_Rcpt"/>
</dbReference>
<keyword evidence="7 12" id="KW-0472">Membrane</keyword>
<evidence type="ECO:0000256" key="7">
    <source>
        <dbReference type="ARBA" id="ARBA00023136"/>
    </source>
</evidence>
<evidence type="ECO:0000256" key="8">
    <source>
        <dbReference type="ARBA" id="ARBA00023170"/>
    </source>
</evidence>
<dbReference type="Pfam" id="PF10613">
    <property type="entry name" value="Lig_chan-Glu_bd"/>
    <property type="match status" value="1"/>
</dbReference>
<evidence type="ECO:0000256" key="9">
    <source>
        <dbReference type="ARBA" id="ARBA00023180"/>
    </source>
</evidence>
<name>A0ABQ8JJJ8_DERPT</name>
<keyword evidence="10" id="KW-1071">Ligand-gated ion channel</keyword>
<evidence type="ECO:0000256" key="11">
    <source>
        <dbReference type="ARBA" id="ARBA00023303"/>
    </source>
</evidence>
<evidence type="ECO:0000256" key="12">
    <source>
        <dbReference type="SAM" id="Phobius"/>
    </source>
</evidence>
<evidence type="ECO:0000313" key="15">
    <source>
        <dbReference type="Proteomes" id="UP000887458"/>
    </source>
</evidence>
<reference evidence="14 15" key="2">
    <citation type="journal article" date="2022" name="Mol. Biol. Evol.">
        <title>Comparative Genomics Reveals Insights into the Divergent Evolution of Astigmatic Mites and Household Pest Adaptations.</title>
        <authorList>
            <person name="Xiong Q."/>
            <person name="Wan A.T."/>
            <person name="Liu X."/>
            <person name="Fung C.S."/>
            <person name="Xiao X."/>
            <person name="Malainual N."/>
            <person name="Hou J."/>
            <person name="Wang L."/>
            <person name="Wang M."/>
            <person name="Yang K.Y."/>
            <person name="Cui Y."/>
            <person name="Leung E.L."/>
            <person name="Nong W."/>
            <person name="Shin S.K."/>
            <person name="Au S.W."/>
            <person name="Jeong K.Y."/>
            <person name="Chew F.T."/>
            <person name="Hui J.H."/>
            <person name="Leung T.F."/>
            <person name="Tungtrongchitr A."/>
            <person name="Zhong N."/>
            <person name="Liu Z."/>
            <person name="Tsui S.K."/>
        </authorList>
    </citation>
    <scope>NUCLEOTIDE SEQUENCE [LARGE SCALE GENOMIC DNA]</scope>
    <source>
        <strain evidence="14">Derp</strain>
    </source>
</reference>
<feature type="transmembrane region" description="Helical" evidence="12">
    <location>
        <begin position="128"/>
        <end position="149"/>
    </location>
</feature>
<keyword evidence="15" id="KW-1185">Reference proteome</keyword>
<feature type="transmembrane region" description="Helical" evidence="12">
    <location>
        <begin position="155"/>
        <end position="172"/>
    </location>
</feature>
<dbReference type="SMART" id="SM00918">
    <property type="entry name" value="Lig_chan-Glu_bd"/>
    <property type="match status" value="1"/>
</dbReference>
<protein>
    <submittedName>
        <fullName evidence="14">Glutamate receptor ionotropic, kainate 4</fullName>
    </submittedName>
</protein>
<dbReference type="Gene3D" id="1.10.287.70">
    <property type="match status" value="1"/>
</dbReference>
<evidence type="ECO:0000256" key="1">
    <source>
        <dbReference type="ARBA" id="ARBA00004651"/>
    </source>
</evidence>
<dbReference type="Proteomes" id="UP000887458">
    <property type="component" value="Unassembled WGS sequence"/>
</dbReference>
<evidence type="ECO:0000256" key="5">
    <source>
        <dbReference type="ARBA" id="ARBA00022989"/>
    </source>
</evidence>
<evidence type="ECO:0000256" key="4">
    <source>
        <dbReference type="ARBA" id="ARBA00022692"/>
    </source>
</evidence>
<dbReference type="EMBL" id="NJHN03000036">
    <property type="protein sequence ID" value="KAH9422672.1"/>
    <property type="molecule type" value="Genomic_DNA"/>
</dbReference>
<keyword evidence="3" id="KW-1003">Cell membrane</keyword>
<keyword evidence="6" id="KW-0406">Ion transport</keyword>
<evidence type="ECO:0000256" key="2">
    <source>
        <dbReference type="ARBA" id="ARBA00022448"/>
    </source>
</evidence>
<proteinExistence type="predicted"/>
<dbReference type="PANTHER" id="PTHR42643:SF30">
    <property type="entry name" value="IONOTROPIC RECEPTOR 40A-RELATED"/>
    <property type="match status" value="1"/>
</dbReference>
<evidence type="ECO:0000259" key="13">
    <source>
        <dbReference type="SMART" id="SM00918"/>
    </source>
</evidence>
<feature type="domain" description="Ionotropic glutamate receptor L-glutamate and glycine-binding" evidence="13">
    <location>
        <begin position="19"/>
        <end position="74"/>
    </location>
</feature>
<keyword evidence="11" id="KW-0407">Ion channel</keyword>
<keyword evidence="2" id="KW-0813">Transport</keyword>
<comment type="subcellular location">
    <subcellularLocation>
        <location evidence="1">Cell membrane</location>
        <topology evidence="1">Multi-pass membrane protein</topology>
    </subcellularLocation>
</comment>
<keyword evidence="9" id="KW-0325">Glycoprotein</keyword>
<evidence type="ECO:0000256" key="10">
    <source>
        <dbReference type="ARBA" id="ARBA00023286"/>
    </source>
</evidence>
<keyword evidence="4 12" id="KW-0812">Transmembrane</keyword>
<gene>
    <name evidence="14" type="primary">GRIK4_1</name>
    <name evidence="14" type="ORF">DERP_003349</name>
</gene>
<keyword evidence="8 14" id="KW-0675">Receptor</keyword>
<feature type="transmembrane region" description="Helical" evidence="12">
    <location>
        <begin position="184"/>
        <end position="203"/>
    </location>
</feature>
<organism evidence="14 15">
    <name type="scientific">Dermatophagoides pteronyssinus</name>
    <name type="common">European house dust mite</name>
    <dbReference type="NCBI Taxonomy" id="6956"/>
    <lineage>
        <taxon>Eukaryota</taxon>
        <taxon>Metazoa</taxon>
        <taxon>Ecdysozoa</taxon>
        <taxon>Arthropoda</taxon>
        <taxon>Chelicerata</taxon>
        <taxon>Arachnida</taxon>
        <taxon>Acari</taxon>
        <taxon>Acariformes</taxon>
        <taxon>Sarcoptiformes</taxon>
        <taxon>Astigmata</taxon>
        <taxon>Psoroptidia</taxon>
        <taxon>Analgoidea</taxon>
        <taxon>Pyroglyphidae</taxon>
        <taxon>Dermatophagoidinae</taxon>
        <taxon>Dermatophagoides</taxon>
    </lineage>
</organism>
<comment type="caution">
    <text evidence="14">The sequence shown here is derived from an EMBL/GenBank/DDBJ whole genome shotgun (WGS) entry which is preliminary data.</text>
</comment>
<feature type="transmembrane region" description="Helical" evidence="12">
    <location>
        <begin position="394"/>
        <end position="413"/>
    </location>
</feature>
<evidence type="ECO:0000313" key="14">
    <source>
        <dbReference type="EMBL" id="KAH9422672.1"/>
    </source>
</evidence>
<dbReference type="Gene3D" id="3.40.190.10">
    <property type="entry name" value="Periplasmic binding protein-like II"/>
    <property type="match status" value="1"/>
</dbReference>
<evidence type="ECO:0000256" key="3">
    <source>
        <dbReference type="ARBA" id="ARBA00022475"/>
    </source>
</evidence>